<dbReference type="InterPro" id="IPR000600">
    <property type="entry name" value="ROK"/>
</dbReference>
<organism evidence="2 3">
    <name type="scientific">Paenibacillus filicis</name>
    <dbReference type="NCBI Taxonomy" id="669464"/>
    <lineage>
        <taxon>Bacteria</taxon>
        <taxon>Bacillati</taxon>
        <taxon>Bacillota</taxon>
        <taxon>Bacilli</taxon>
        <taxon>Bacillales</taxon>
        <taxon>Paenibacillaceae</taxon>
        <taxon>Paenibacillus</taxon>
    </lineage>
</organism>
<dbReference type="EMBL" id="JBBPCC010000005">
    <property type="protein sequence ID" value="MEK8128266.1"/>
    <property type="molecule type" value="Genomic_DNA"/>
</dbReference>
<dbReference type="Pfam" id="PF00480">
    <property type="entry name" value="ROK"/>
    <property type="match status" value="1"/>
</dbReference>
<gene>
    <name evidence="2" type="ORF">WMW72_10160</name>
</gene>
<keyword evidence="3" id="KW-1185">Reference proteome</keyword>
<comment type="caution">
    <text evidence="2">The sequence shown here is derived from an EMBL/GenBank/DDBJ whole genome shotgun (WGS) entry which is preliminary data.</text>
</comment>
<sequence length="315" mass="33480">MNIAIDFGGTNIKIGLVQEGTVMARTSIPAFSQGGLTGRLPDVLASIHELLAQNRYSLSECTGVGIATPGIVDAAGRTILSINAKYADAVGFPFEKWLEEALSLPCILENDARAALIGETTYGVASGETDAVLMTFGTGIGTAALINGQILRGRHHQAGILGGHLATDIHGQACNCGNHGCLEAQAGHWALNNLARRHPGFEHSRLARADALNYMEILEAAKSSDAVADELLKVLISHWAAGIVNLVHAYDPDIVILSGGLMKSKQNIVPLLQEYVHRHAWTPWGQVRFAVAEDPDTSVLLGVSRLLIMEQAKSG</sequence>
<name>A0ABU9DJ47_9BACL</name>
<dbReference type="PANTHER" id="PTHR18964">
    <property type="entry name" value="ROK (REPRESSOR, ORF, KINASE) FAMILY"/>
    <property type="match status" value="1"/>
</dbReference>
<evidence type="ECO:0000313" key="3">
    <source>
        <dbReference type="Proteomes" id="UP001469365"/>
    </source>
</evidence>
<dbReference type="InterPro" id="IPR043129">
    <property type="entry name" value="ATPase_NBD"/>
</dbReference>
<evidence type="ECO:0000256" key="1">
    <source>
        <dbReference type="ARBA" id="ARBA00006479"/>
    </source>
</evidence>
<reference evidence="2 3" key="1">
    <citation type="submission" date="2024-04" db="EMBL/GenBank/DDBJ databases">
        <title>draft genome sequnece of Paenibacillus filicis.</title>
        <authorList>
            <person name="Kim D.-U."/>
        </authorList>
    </citation>
    <scope>NUCLEOTIDE SEQUENCE [LARGE SCALE GENOMIC DNA]</scope>
    <source>
        <strain evidence="2 3">KACC14197</strain>
    </source>
</reference>
<accession>A0ABU9DJ47</accession>
<dbReference type="SUPFAM" id="SSF53067">
    <property type="entry name" value="Actin-like ATPase domain"/>
    <property type="match status" value="1"/>
</dbReference>
<proteinExistence type="inferred from homology"/>
<dbReference type="RefSeq" id="WP_341415331.1">
    <property type="nucleotide sequence ID" value="NZ_JBBPCC010000005.1"/>
</dbReference>
<protein>
    <submittedName>
        <fullName evidence="2">ROK family protein</fullName>
    </submittedName>
</protein>
<dbReference type="Gene3D" id="3.30.420.40">
    <property type="match status" value="2"/>
</dbReference>
<dbReference type="Proteomes" id="UP001469365">
    <property type="component" value="Unassembled WGS sequence"/>
</dbReference>
<evidence type="ECO:0000313" key="2">
    <source>
        <dbReference type="EMBL" id="MEK8128266.1"/>
    </source>
</evidence>
<dbReference type="PANTHER" id="PTHR18964:SF149">
    <property type="entry name" value="BIFUNCTIONAL UDP-N-ACETYLGLUCOSAMINE 2-EPIMERASE_N-ACETYLMANNOSAMINE KINASE"/>
    <property type="match status" value="1"/>
</dbReference>
<comment type="similarity">
    <text evidence="1">Belongs to the ROK (NagC/XylR) family.</text>
</comment>